<proteinExistence type="predicted"/>
<reference evidence="1 2" key="1">
    <citation type="journal article" date="2017" name="BMC Genomics">
        <title>Genome sequencing of 39 Akkermansia muciniphila isolates reveals its population structure, genomic and functional diverisity, and global distribution in mammalian gut microbiotas.</title>
        <authorList>
            <person name="Guo X."/>
            <person name="Li S."/>
            <person name="Zhang J."/>
            <person name="Wu F."/>
            <person name="Li X."/>
            <person name="Wu D."/>
            <person name="Zhang M."/>
            <person name="Ou Z."/>
            <person name="Jie Z."/>
            <person name="Yan Q."/>
            <person name="Li P."/>
            <person name="Yi J."/>
            <person name="Peng Y."/>
        </authorList>
    </citation>
    <scope>NUCLEOTIDE SEQUENCE [LARGE SCALE GENOMIC DNA]</scope>
    <source>
        <strain evidence="1 2">GP28</strain>
    </source>
</reference>
<comment type="caution">
    <text evidence="1">The sequence shown here is derived from an EMBL/GenBank/DDBJ whole genome shotgun (WGS) entry which is preliminary data.</text>
</comment>
<organism evidence="1 2">
    <name type="scientific">Akkermansia muciniphila</name>
    <dbReference type="NCBI Taxonomy" id="239935"/>
    <lineage>
        <taxon>Bacteria</taxon>
        <taxon>Pseudomonadati</taxon>
        <taxon>Verrucomicrobiota</taxon>
        <taxon>Verrucomicrobiia</taxon>
        <taxon>Verrucomicrobiales</taxon>
        <taxon>Akkermansiaceae</taxon>
        <taxon>Akkermansia</taxon>
    </lineage>
</organism>
<dbReference type="EMBL" id="PJLB01000008">
    <property type="protein sequence ID" value="PND02363.1"/>
    <property type="molecule type" value="Genomic_DNA"/>
</dbReference>
<accession>A0AAX0WN54</accession>
<evidence type="ECO:0000313" key="2">
    <source>
        <dbReference type="Proteomes" id="UP000236075"/>
    </source>
</evidence>
<dbReference type="Proteomes" id="UP000236075">
    <property type="component" value="Unassembled WGS sequence"/>
</dbReference>
<dbReference type="AlphaFoldDB" id="A0AAX0WN54"/>
<gene>
    <name evidence="1" type="ORF">CXT95_06770</name>
</gene>
<evidence type="ECO:0000313" key="1">
    <source>
        <dbReference type="EMBL" id="PND02363.1"/>
    </source>
</evidence>
<name>A0AAX0WN54_9BACT</name>
<sequence>MDVRRTSASIGWECGVLVVISLDPASPRQKDHPVHRYWDVGERSGVALVHVVAAIPVEAMLPVRMMAVSE</sequence>
<protein>
    <submittedName>
        <fullName evidence="1">Uncharacterized protein</fullName>
    </submittedName>
</protein>